<keyword evidence="1" id="KW-0175">Coiled coil</keyword>
<dbReference type="OrthoDB" id="2971140at2"/>
<evidence type="ECO:0000256" key="2">
    <source>
        <dbReference type="SAM" id="Phobius"/>
    </source>
</evidence>
<dbReference type="Proteomes" id="UP000253908">
    <property type="component" value="Chromosome"/>
</dbReference>
<keyword evidence="2" id="KW-0812">Transmembrane</keyword>
<proteinExistence type="predicted"/>
<evidence type="ECO:0000256" key="1">
    <source>
        <dbReference type="SAM" id="Coils"/>
    </source>
</evidence>
<feature type="coiled-coil region" evidence="1">
    <location>
        <begin position="40"/>
        <end position="74"/>
    </location>
</feature>
<evidence type="ECO:0000313" key="4">
    <source>
        <dbReference type="Proteomes" id="UP000253908"/>
    </source>
</evidence>
<protein>
    <submittedName>
        <fullName evidence="3">Uncharacterized protein</fullName>
    </submittedName>
</protein>
<organism evidence="3 4">
    <name type="scientific">Oceanobacillus zhaokaii</name>
    <dbReference type="NCBI Taxonomy" id="2052660"/>
    <lineage>
        <taxon>Bacteria</taxon>
        <taxon>Bacillati</taxon>
        <taxon>Bacillota</taxon>
        <taxon>Bacilli</taxon>
        <taxon>Bacillales</taxon>
        <taxon>Bacillaceae</taxon>
        <taxon>Oceanobacillus</taxon>
    </lineage>
</organism>
<name>A0A345PI60_9BACI</name>
<sequence length="198" mass="22721">MKPEVNLLPKYERYNNVPFILFIIGLVVCLLLSGTLICFYVTTNGELTKAEANVSQLTEEKTLLEARVNILNTNDSSTLEGAIAYAEQYVVPTSTLVDEFIVLLPESSYLSYFLYDYETVQVETQFEVLTDTANYVEALTNSAYMKNVVIDEVETFDHETEDIDEEMDRRYEVIPRNHAHYSLEVNKEALVEEEETDE</sequence>
<dbReference type="RefSeq" id="WP_114916976.1">
    <property type="nucleotide sequence ID" value="NZ_CP024848.1"/>
</dbReference>
<keyword evidence="4" id="KW-1185">Reference proteome</keyword>
<keyword evidence="2" id="KW-1133">Transmembrane helix</keyword>
<dbReference type="KEGG" id="ocn:CUC15_12485"/>
<reference evidence="4" key="1">
    <citation type="submission" date="2017-11" db="EMBL/GenBank/DDBJ databases">
        <authorList>
            <person name="Zhu W."/>
        </authorList>
    </citation>
    <scope>NUCLEOTIDE SEQUENCE [LARGE SCALE GENOMIC DNA]</scope>
    <source>
        <strain evidence="4">160</strain>
    </source>
</reference>
<feature type="transmembrane region" description="Helical" evidence="2">
    <location>
        <begin position="20"/>
        <end position="41"/>
    </location>
</feature>
<accession>A0A345PI60</accession>
<keyword evidence="2" id="KW-0472">Membrane</keyword>
<dbReference type="AlphaFoldDB" id="A0A345PI60"/>
<gene>
    <name evidence="3" type="ORF">CUC15_12485</name>
</gene>
<dbReference type="EMBL" id="CP024848">
    <property type="protein sequence ID" value="AXI09690.1"/>
    <property type="molecule type" value="Genomic_DNA"/>
</dbReference>
<evidence type="ECO:0000313" key="3">
    <source>
        <dbReference type="EMBL" id="AXI09690.1"/>
    </source>
</evidence>